<dbReference type="PROSITE" id="PS50994">
    <property type="entry name" value="INTEGRASE"/>
    <property type="match status" value="1"/>
</dbReference>
<reference evidence="3" key="2">
    <citation type="submission" date="2025-09" db="UniProtKB">
        <authorList>
            <consortium name="Ensembl"/>
        </authorList>
    </citation>
    <scope>IDENTIFICATION</scope>
</reference>
<dbReference type="InterPro" id="IPR001584">
    <property type="entry name" value="Integrase_cat-core"/>
</dbReference>
<evidence type="ECO:0000256" key="1">
    <source>
        <dbReference type="ARBA" id="ARBA00039658"/>
    </source>
</evidence>
<dbReference type="InterPro" id="IPR041588">
    <property type="entry name" value="Integrase_H2C2"/>
</dbReference>
<dbReference type="AlphaFoldDB" id="A0A9J7YVN1"/>
<dbReference type="Gene3D" id="1.10.340.70">
    <property type="match status" value="1"/>
</dbReference>
<keyword evidence="4" id="KW-1185">Reference proteome</keyword>
<dbReference type="InterPro" id="IPR036397">
    <property type="entry name" value="RNaseH_sf"/>
</dbReference>
<dbReference type="FunFam" id="1.10.340.70:FF:000001">
    <property type="entry name" value="Retrovirus-related Pol polyprotein from transposon gypsy-like Protein"/>
    <property type="match status" value="1"/>
</dbReference>
<protein>
    <recommendedName>
        <fullName evidence="1">Gypsy retrotransposon integrase-like protein 1</fullName>
    </recommendedName>
</protein>
<dbReference type="Pfam" id="PF17921">
    <property type="entry name" value="Integrase_H2C2"/>
    <property type="match status" value="1"/>
</dbReference>
<evidence type="ECO:0000259" key="2">
    <source>
        <dbReference type="PROSITE" id="PS50994"/>
    </source>
</evidence>
<name>A0A9J7YVN1_CYPCA</name>
<accession>A0A9J7YVN1</accession>
<organism evidence="3 4">
    <name type="scientific">Cyprinus carpio carpio</name>
    <dbReference type="NCBI Taxonomy" id="630221"/>
    <lineage>
        <taxon>Eukaryota</taxon>
        <taxon>Metazoa</taxon>
        <taxon>Chordata</taxon>
        <taxon>Craniata</taxon>
        <taxon>Vertebrata</taxon>
        <taxon>Euteleostomi</taxon>
        <taxon>Actinopterygii</taxon>
        <taxon>Neopterygii</taxon>
        <taxon>Teleostei</taxon>
        <taxon>Ostariophysi</taxon>
        <taxon>Cypriniformes</taxon>
        <taxon>Cyprinidae</taxon>
        <taxon>Cyprininae</taxon>
        <taxon>Cyprinus</taxon>
    </lineage>
</organism>
<dbReference type="SUPFAM" id="SSF53098">
    <property type="entry name" value="Ribonuclease H-like"/>
    <property type="match status" value="1"/>
</dbReference>
<dbReference type="InterPro" id="IPR050951">
    <property type="entry name" value="Retrovirus_Pol_polyprotein"/>
</dbReference>
<sequence length="423" mass="48153">MACCTVSHSKGEEVKLLVVPHTRTQTIVELSHSHPMAGHLGAQNTTQRIRDRFHWPGMEAEIKRFCQACPDCQQTSPHTPPPAPLIPLPIIEVPFERIGMDLVGPLPKFGRGHEHILVIVDYATRYPEAIPLRKATSKAIAQELFLLCSRVGIPREMADLCRLLKVKQLWTTVYHPQTGGLVERFNQTLKQVAVDDRRDWDQMLPYVLFGIREVPQASTGFTPFKLLFGRQPRGLLDVAKEAWEQQPTAHWTTIEHVSEMRERLDRVMPLVREHLAAAQEAQRRRYDRAAQPREFQPGDYVLVLVPTAACKFLAKWQGPYIITEKVGPVTYRVRQPGRRKESQLYHINLLKRWEGTRTQVAALAASSPVVVDVSPHLSAAQKKELQHLVGQFSDVFSPRPGRTRILQHDVRTPPGTIVQQRPY</sequence>
<dbReference type="PANTHER" id="PTHR37984:SF15">
    <property type="entry name" value="INTEGRASE CATALYTIC DOMAIN-CONTAINING PROTEIN"/>
    <property type="match status" value="1"/>
</dbReference>
<dbReference type="Gene3D" id="3.30.420.10">
    <property type="entry name" value="Ribonuclease H-like superfamily/Ribonuclease H"/>
    <property type="match status" value="1"/>
</dbReference>
<reference evidence="3" key="1">
    <citation type="submission" date="2025-08" db="UniProtKB">
        <authorList>
            <consortium name="Ensembl"/>
        </authorList>
    </citation>
    <scope>IDENTIFICATION</scope>
</reference>
<evidence type="ECO:0000313" key="3">
    <source>
        <dbReference type="Ensembl" id="ENSCCRP00000121295.1"/>
    </source>
</evidence>
<dbReference type="PANTHER" id="PTHR37984">
    <property type="entry name" value="PROTEIN CBG26694"/>
    <property type="match status" value="1"/>
</dbReference>
<dbReference type="GeneTree" id="ENSGT01050000244855"/>
<evidence type="ECO:0000313" key="4">
    <source>
        <dbReference type="Proteomes" id="UP001108240"/>
    </source>
</evidence>
<dbReference type="GO" id="GO:0003676">
    <property type="term" value="F:nucleic acid binding"/>
    <property type="evidence" value="ECO:0007669"/>
    <property type="project" value="InterPro"/>
</dbReference>
<dbReference type="InterPro" id="IPR012337">
    <property type="entry name" value="RNaseH-like_sf"/>
</dbReference>
<dbReference type="InterPro" id="IPR054465">
    <property type="entry name" value="Integrase_p58-like_C"/>
</dbReference>
<proteinExistence type="predicted"/>
<dbReference type="Proteomes" id="UP001108240">
    <property type="component" value="Unplaced"/>
</dbReference>
<dbReference type="Ensembl" id="ENSCCRT00000199191.1">
    <property type="protein sequence ID" value="ENSCCRP00000121295.1"/>
    <property type="gene ID" value="ENSCCRG00000072939.1"/>
</dbReference>
<dbReference type="GO" id="GO:0015074">
    <property type="term" value="P:DNA integration"/>
    <property type="evidence" value="ECO:0007669"/>
    <property type="project" value="InterPro"/>
</dbReference>
<feature type="domain" description="Integrase catalytic" evidence="2">
    <location>
        <begin position="90"/>
        <end position="240"/>
    </location>
</feature>
<dbReference type="OMA" id="GRGHEHI"/>
<dbReference type="Pfam" id="PF22938">
    <property type="entry name" value="Integrase_p58_C"/>
    <property type="match status" value="1"/>
</dbReference>